<dbReference type="PROSITE" id="PS50235">
    <property type="entry name" value="USP_3"/>
    <property type="match status" value="1"/>
</dbReference>
<keyword evidence="7" id="KW-0788">Thiol protease</keyword>
<dbReference type="SUPFAM" id="SSF54001">
    <property type="entry name" value="Cysteine proteinases"/>
    <property type="match status" value="1"/>
</dbReference>
<dbReference type="GO" id="GO:0016579">
    <property type="term" value="P:protein deubiquitination"/>
    <property type="evidence" value="ECO:0007669"/>
    <property type="project" value="InterPro"/>
</dbReference>
<evidence type="ECO:0000256" key="6">
    <source>
        <dbReference type="ARBA" id="ARBA00022801"/>
    </source>
</evidence>
<dbReference type="InterPro" id="IPR028889">
    <property type="entry name" value="USP"/>
</dbReference>
<dbReference type="Proteomes" id="UP000439903">
    <property type="component" value="Unassembled WGS sequence"/>
</dbReference>
<evidence type="ECO:0000256" key="1">
    <source>
        <dbReference type="ARBA" id="ARBA00000707"/>
    </source>
</evidence>
<evidence type="ECO:0000313" key="10">
    <source>
        <dbReference type="Proteomes" id="UP000439903"/>
    </source>
</evidence>
<keyword evidence="4" id="KW-0645">Protease</keyword>
<keyword evidence="5" id="KW-0833">Ubl conjugation pathway</keyword>
<dbReference type="GO" id="GO:0004843">
    <property type="term" value="F:cysteine-type deubiquitinase activity"/>
    <property type="evidence" value="ECO:0007669"/>
    <property type="project" value="UniProtKB-EC"/>
</dbReference>
<comment type="caution">
    <text evidence="9">The sequence shown here is derived from an EMBL/GenBank/DDBJ whole genome shotgun (WGS) entry which is preliminary data.</text>
</comment>
<dbReference type="Gene3D" id="3.90.70.10">
    <property type="entry name" value="Cysteine proteinases"/>
    <property type="match status" value="2"/>
</dbReference>
<feature type="domain" description="USP" evidence="8">
    <location>
        <begin position="26"/>
        <end position="206"/>
    </location>
</feature>
<proteinExistence type="inferred from homology"/>
<organism evidence="9 10">
    <name type="scientific">Gigaspora margarita</name>
    <dbReference type="NCBI Taxonomy" id="4874"/>
    <lineage>
        <taxon>Eukaryota</taxon>
        <taxon>Fungi</taxon>
        <taxon>Fungi incertae sedis</taxon>
        <taxon>Mucoromycota</taxon>
        <taxon>Glomeromycotina</taxon>
        <taxon>Glomeromycetes</taxon>
        <taxon>Diversisporales</taxon>
        <taxon>Gigasporaceae</taxon>
        <taxon>Gigaspora</taxon>
    </lineage>
</organism>
<dbReference type="InterPro" id="IPR050185">
    <property type="entry name" value="Ub_carboxyl-term_hydrolase"/>
</dbReference>
<dbReference type="EMBL" id="WTPW01000062">
    <property type="protein sequence ID" value="KAF0552766.1"/>
    <property type="molecule type" value="Genomic_DNA"/>
</dbReference>
<dbReference type="PANTHER" id="PTHR21646">
    <property type="entry name" value="UBIQUITIN CARBOXYL-TERMINAL HYDROLASE"/>
    <property type="match status" value="1"/>
</dbReference>
<dbReference type="PANTHER" id="PTHR21646:SF95">
    <property type="entry name" value="UBIQUITIN CARBOXYL-TERMINAL HYDROLASE 4-RELATED"/>
    <property type="match status" value="1"/>
</dbReference>
<reference evidence="9 10" key="1">
    <citation type="journal article" date="2019" name="Environ. Microbiol.">
        <title>At the nexus of three kingdoms: the genome of the mycorrhizal fungus Gigaspora margarita provides insights into plant, endobacterial and fungal interactions.</title>
        <authorList>
            <person name="Venice F."/>
            <person name="Ghignone S."/>
            <person name="Salvioli di Fossalunga A."/>
            <person name="Amselem J."/>
            <person name="Novero M."/>
            <person name="Xianan X."/>
            <person name="Sedzielewska Toro K."/>
            <person name="Morin E."/>
            <person name="Lipzen A."/>
            <person name="Grigoriev I.V."/>
            <person name="Henrissat B."/>
            <person name="Martin F.M."/>
            <person name="Bonfante P."/>
        </authorList>
    </citation>
    <scope>NUCLEOTIDE SEQUENCE [LARGE SCALE GENOMIC DNA]</scope>
    <source>
        <strain evidence="9 10">BEG34</strain>
    </source>
</reference>
<dbReference type="InterPro" id="IPR038765">
    <property type="entry name" value="Papain-like_cys_pep_sf"/>
</dbReference>
<gene>
    <name evidence="9" type="ORF">F8M41_021207</name>
</gene>
<dbReference type="InterPro" id="IPR001394">
    <property type="entry name" value="Peptidase_C19_UCH"/>
</dbReference>
<evidence type="ECO:0000256" key="7">
    <source>
        <dbReference type="ARBA" id="ARBA00022807"/>
    </source>
</evidence>
<keyword evidence="10" id="KW-1185">Reference proteome</keyword>
<evidence type="ECO:0000313" key="9">
    <source>
        <dbReference type="EMBL" id="KAF0552766.1"/>
    </source>
</evidence>
<name>A0A8H4B1T8_GIGMA</name>
<evidence type="ECO:0000259" key="8">
    <source>
        <dbReference type="PROSITE" id="PS50235"/>
    </source>
</evidence>
<dbReference type="EC" id="3.4.19.12" evidence="3"/>
<evidence type="ECO:0000256" key="5">
    <source>
        <dbReference type="ARBA" id="ARBA00022786"/>
    </source>
</evidence>
<dbReference type="Pfam" id="PF00443">
    <property type="entry name" value="UCH"/>
    <property type="match status" value="1"/>
</dbReference>
<evidence type="ECO:0000256" key="2">
    <source>
        <dbReference type="ARBA" id="ARBA00009085"/>
    </source>
</evidence>
<dbReference type="OrthoDB" id="292964at2759"/>
<keyword evidence="6" id="KW-0378">Hydrolase</keyword>
<comment type="catalytic activity">
    <reaction evidence="1">
        <text>Thiol-dependent hydrolysis of ester, thioester, amide, peptide and isopeptide bonds formed by the C-terminal Gly of ubiquitin (a 76-residue protein attached to proteins as an intracellular targeting signal).</text>
        <dbReference type="EC" id="3.4.19.12"/>
    </reaction>
</comment>
<sequence length="206" mass="23622">MKVKRPEYSHTYESSFSQMGSGIGTTGLRNLGKTCFMNSVLQCLSDTLGAKGELADKFATLIRVMWSDQYVSPVNLKKPLDDLLFNSLDDGDHDNLPLNIASELLEKHLMCNSYIVVSLFQGQFCNRFKNIKHVDLEMCLKSFIKEEILDGNDAWNCPRCNCPRRTTKQLSISRLPDILLIHLKRFSFYGLLEINLKQRYIFELDA</sequence>
<protein>
    <recommendedName>
        <fullName evidence="3">ubiquitinyl hydrolase 1</fullName>
        <ecNumber evidence="3">3.4.19.12</ecNumber>
    </recommendedName>
</protein>
<comment type="similarity">
    <text evidence="2">Belongs to the peptidase C19 family.</text>
</comment>
<evidence type="ECO:0000256" key="3">
    <source>
        <dbReference type="ARBA" id="ARBA00012759"/>
    </source>
</evidence>
<dbReference type="AlphaFoldDB" id="A0A8H4B1T8"/>
<dbReference type="GO" id="GO:0006508">
    <property type="term" value="P:proteolysis"/>
    <property type="evidence" value="ECO:0007669"/>
    <property type="project" value="UniProtKB-KW"/>
</dbReference>
<accession>A0A8H4B1T8</accession>
<evidence type="ECO:0000256" key="4">
    <source>
        <dbReference type="ARBA" id="ARBA00022670"/>
    </source>
</evidence>